<evidence type="ECO:0000313" key="1">
    <source>
        <dbReference type="EMBL" id="HAW75373.1"/>
    </source>
</evidence>
<comment type="caution">
    <text evidence="1">The sequence shown here is derived from an EMBL/GenBank/DDBJ whole genome shotgun (WGS) entry which is preliminary data.</text>
</comment>
<dbReference type="EMBL" id="DNAN01000224">
    <property type="protein sequence ID" value="HAW75373.1"/>
    <property type="molecule type" value="Genomic_DNA"/>
</dbReference>
<dbReference type="Proteomes" id="UP000263517">
    <property type="component" value="Unassembled WGS sequence"/>
</dbReference>
<sequence>MKIGDLIETNKGERGIVTYVKYMYPDHPNSPVDGIKVRWVDKAPHWHREGLVFSTFAVKEVLSS</sequence>
<dbReference type="AlphaFoldDB" id="A0A350P256"/>
<reference evidence="1 2" key="1">
    <citation type="journal article" date="2018" name="Nat. Biotechnol.">
        <title>A standardized bacterial taxonomy based on genome phylogeny substantially revises the tree of life.</title>
        <authorList>
            <person name="Parks D.H."/>
            <person name="Chuvochina M."/>
            <person name="Waite D.W."/>
            <person name="Rinke C."/>
            <person name="Skarshewski A."/>
            <person name="Chaumeil P.A."/>
            <person name="Hugenholtz P."/>
        </authorList>
    </citation>
    <scope>NUCLEOTIDE SEQUENCE [LARGE SCALE GENOMIC DNA]</scope>
    <source>
        <strain evidence="1">UBA11978</strain>
    </source>
</reference>
<proteinExistence type="predicted"/>
<accession>A0A350P256</accession>
<gene>
    <name evidence="1" type="ORF">DCW74_06515</name>
</gene>
<organism evidence="1 2">
    <name type="scientific">Alteromonas australica</name>
    <dbReference type="NCBI Taxonomy" id="589873"/>
    <lineage>
        <taxon>Bacteria</taxon>
        <taxon>Pseudomonadati</taxon>
        <taxon>Pseudomonadota</taxon>
        <taxon>Gammaproteobacteria</taxon>
        <taxon>Alteromonadales</taxon>
        <taxon>Alteromonadaceae</taxon>
        <taxon>Alteromonas/Salinimonas group</taxon>
        <taxon>Alteromonas</taxon>
    </lineage>
</organism>
<protein>
    <submittedName>
        <fullName evidence="1">Uncharacterized protein</fullName>
    </submittedName>
</protein>
<evidence type="ECO:0000313" key="2">
    <source>
        <dbReference type="Proteomes" id="UP000263517"/>
    </source>
</evidence>
<name>A0A350P256_9ALTE</name>